<dbReference type="EMBL" id="JACHHT010000001">
    <property type="protein sequence ID" value="MBB6519764.1"/>
    <property type="molecule type" value="Genomic_DNA"/>
</dbReference>
<protein>
    <recommendedName>
        <fullName evidence="3">DUF3144 domain-containing protein</fullName>
    </recommendedName>
</protein>
<dbReference type="InParanoid" id="A0A7X0JQ33"/>
<dbReference type="Proteomes" id="UP000528457">
    <property type="component" value="Unassembled WGS sequence"/>
</dbReference>
<reference evidence="1 2" key="1">
    <citation type="submission" date="2020-08" db="EMBL/GenBank/DDBJ databases">
        <title>Genomic Encyclopedia of Type Strains, Phase IV (KMG-IV): sequencing the most valuable type-strain genomes for metagenomic binning, comparative biology and taxonomic classification.</title>
        <authorList>
            <person name="Goeker M."/>
        </authorList>
    </citation>
    <scope>NUCLEOTIDE SEQUENCE [LARGE SCALE GENOMIC DNA]</scope>
    <source>
        <strain evidence="1 2">DSM 22368</strain>
    </source>
</reference>
<dbReference type="Gene3D" id="1.10.287.3020">
    <property type="match status" value="1"/>
</dbReference>
<evidence type="ECO:0000313" key="2">
    <source>
        <dbReference type="Proteomes" id="UP000528457"/>
    </source>
</evidence>
<sequence>MDDLQKEHHRLTGLFIEMCNTAAQETENPGLVAAALMTSAANYCSYVSTGNAGYLSEKGIDDLTERFRHNLQVLQDIKKEEHEKALAAAQASEAIKKD</sequence>
<proteinExistence type="predicted"/>
<evidence type="ECO:0008006" key="3">
    <source>
        <dbReference type="Google" id="ProtNLM"/>
    </source>
</evidence>
<dbReference type="AlphaFoldDB" id="A0A7X0JQ33"/>
<dbReference type="RefSeq" id="WP_166853179.1">
    <property type="nucleotide sequence ID" value="NZ_JAAONY010000001.1"/>
</dbReference>
<accession>A0A7X0JQ33</accession>
<evidence type="ECO:0000313" key="1">
    <source>
        <dbReference type="EMBL" id="MBB6519764.1"/>
    </source>
</evidence>
<keyword evidence="2" id="KW-1185">Reference proteome</keyword>
<organism evidence="1 2">
    <name type="scientific">Pseudoteredinibacter isoporae</name>
    <dbReference type="NCBI Taxonomy" id="570281"/>
    <lineage>
        <taxon>Bacteria</taxon>
        <taxon>Pseudomonadati</taxon>
        <taxon>Pseudomonadota</taxon>
        <taxon>Gammaproteobacteria</taxon>
        <taxon>Cellvibrionales</taxon>
        <taxon>Cellvibrionaceae</taxon>
        <taxon>Pseudoteredinibacter</taxon>
    </lineage>
</organism>
<comment type="caution">
    <text evidence="1">The sequence shown here is derived from an EMBL/GenBank/DDBJ whole genome shotgun (WGS) entry which is preliminary data.</text>
</comment>
<name>A0A7X0JQ33_9GAMM</name>
<gene>
    <name evidence="1" type="ORF">HNR48_000042</name>
</gene>